<keyword evidence="2" id="KW-0843">Virulence</keyword>
<dbReference type="Gene3D" id="2.40.128.130">
    <property type="entry name" value="Autotransporter beta-domain"/>
    <property type="match status" value="1"/>
</dbReference>
<feature type="region of interest" description="Disordered" evidence="3">
    <location>
        <begin position="164"/>
        <end position="189"/>
    </location>
</feature>
<dbReference type="GO" id="GO:0019867">
    <property type="term" value="C:outer membrane"/>
    <property type="evidence" value="ECO:0007669"/>
    <property type="project" value="InterPro"/>
</dbReference>
<dbReference type="InterPro" id="IPR050909">
    <property type="entry name" value="Bact_Autotransporter_VF"/>
</dbReference>
<feature type="domain" description="Autotransporter" evidence="5">
    <location>
        <begin position="1024"/>
        <end position="1311"/>
    </location>
</feature>
<dbReference type="OrthoDB" id="6462569at2"/>
<dbReference type="InterPro" id="IPR005546">
    <property type="entry name" value="Autotransporte_beta"/>
</dbReference>
<sequence>MNHIYRLIWDALRQSWVVVSELTCAHKKTTIKIAAITLGSLFLSSGAFAETQNITLPADGSKYQLEPIDGLNGTDGTSKSTKNGTDGKAAYIFETGAETKPEDNVITIDSDVFISGGNGGKGFSGEQVSDEDSYTGGNGGNGALAIKGDRLKIINDGTINGGEGGRAGFGSYSDNDNDNDNDYNGNSGDAGDGGGAISGNYLVITNSGEINGGGASYTITAGLEVGKSGNGGVAIFGDNQIIENDGYIRGGYAYYGHNNAQQGIGSNGGEGGTAILGNHKKITNRGKIAGMHGGSGVNVMSPIYEGFGGNGGNGGDAIKGDDLKIDNYGYIVGGFGGEGGMGYYYDTDTETETYNPGKGGDGGMAISGDNLNIKNYKNARIEGGGGGRGGYGGMGDSSGRAGHAINSNHSTIANDGIIQGGSLHYAAYTNEDHGGYGINGDYLTITNGHNGEIYGGSGLGQAGIAINSNHTSIINEGQIIGGDGYGYDASSASGGHAINGSYLTITNTNSAIIQGGRVEVEEGIAGIAINGDNLNIRNQGSIICGDSSNNDCGTAIYFTGGQNNLTLQDGSDIQGDIVLASGSDNTLQITSEAQTTVDGSFEIGSNTSVTLSGQKLSFSKNANFGSGTTLTFTEGASLHADSITFNNTKIKTNITNWMQTDILLVSSINGINGNYEYSITNDLLTEGAKDYAGLYLNNGNRDLVYGLKWNDFSGDGYGTFDLKSGAIFNLKVSLTDNTSNINNINGWDGKSLTKEGLGTLILSAKNSYSGATNINNGTLKLDIDNAIANTTDVTIAEEGTLNLGGHDQKIAHIYNQGKMLINDFDANVLDNAVTVTGDMYNKGTLILNNCQNCAGQTYVQQGNWIGEGGTVQFGTVLADDASITDRLKITGSATGTTKVKVINEGGHGAHTIEGIELISTGSSTENAFQQDGRIIAGSYEYHLQQGDNFGNNMNKWYLTSEINYSGSEKDANIGNTPNSSNKKIRVFRPEAGSYVNNLAAANNLFTMRLQDRQDHIGQANLSNDGNKHNSVWARITQGHSKNTTSDKQLKTTANRTVFQLGGDVLTNSFFIQDELHIGLTGGYGKQNSTTRSHISKYRSDGKVEGYNIGLYGTWYQNIQEREGAYADSWILYNWFNNRVQGEQLANEKYHSHGFTASLELGYEYKIASFFTDGDMFNDIYIRPQAQVMWLDVKANDHTENNGTRVYGEGDGNIQTRLGMRISLNRHNQNIKSGTQIEPFAEFNWLHNTKNYAVNMTDATTNIQGTKNVAEAKIGIEGRIKDNLYLSGNISQQFGEHAQRDTQGIVGIKYLF</sequence>
<dbReference type="STRING" id="1798183.GA0061080_102315"/>
<dbReference type="SMART" id="SM00869">
    <property type="entry name" value="Autotransporter"/>
    <property type="match status" value="1"/>
</dbReference>
<dbReference type="NCBIfam" id="TIGR02601">
    <property type="entry name" value="autotrns_rpt"/>
    <property type="match status" value="1"/>
</dbReference>
<dbReference type="Pfam" id="PF13018">
    <property type="entry name" value="ESPR"/>
    <property type="match status" value="1"/>
</dbReference>
<feature type="chain" id="PRO_5008689457" evidence="4">
    <location>
        <begin position="50"/>
        <end position="1311"/>
    </location>
</feature>
<dbReference type="InterPro" id="IPR024973">
    <property type="entry name" value="ESPR"/>
</dbReference>
<dbReference type="EMBL" id="FMBA01000023">
    <property type="protein sequence ID" value="SCC08835.1"/>
    <property type="molecule type" value="Genomic_DNA"/>
</dbReference>
<evidence type="ECO:0000256" key="1">
    <source>
        <dbReference type="ARBA" id="ARBA00022729"/>
    </source>
</evidence>
<dbReference type="PANTHER" id="PTHR12338">
    <property type="entry name" value="AUTOTRANSPORTER"/>
    <property type="match status" value="1"/>
</dbReference>
<evidence type="ECO:0000256" key="4">
    <source>
        <dbReference type="SAM" id="SignalP"/>
    </source>
</evidence>
<dbReference type="Pfam" id="PF12951">
    <property type="entry name" value="PATR"/>
    <property type="match status" value="1"/>
</dbReference>
<dbReference type="Pfam" id="PF18883">
    <property type="entry name" value="AC_1"/>
    <property type="match status" value="1"/>
</dbReference>
<dbReference type="InterPro" id="IPR036709">
    <property type="entry name" value="Autotransporte_beta_dom_sf"/>
</dbReference>
<dbReference type="PROSITE" id="PS51208">
    <property type="entry name" value="AUTOTRANSPORTER"/>
    <property type="match status" value="1"/>
</dbReference>
<dbReference type="Gene3D" id="2.160.20.20">
    <property type="match status" value="1"/>
</dbReference>
<evidence type="ECO:0000256" key="3">
    <source>
        <dbReference type="SAM" id="MobiDB-lite"/>
    </source>
</evidence>
<organism evidence="6 7">
    <name type="scientific">Gilliamella intestini</name>
    <dbReference type="NCBI Taxonomy" id="1798183"/>
    <lineage>
        <taxon>Bacteria</taxon>
        <taxon>Pseudomonadati</taxon>
        <taxon>Pseudomonadota</taxon>
        <taxon>Gammaproteobacteria</taxon>
        <taxon>Orbales</taxon>
        <taxon>Orbaceae</taxon>
        <taxon>Gilliamella</taxon>
    </lineage>
</organism>
<dbReference type="Pfam" id="PF03797">
    <property type="entry name" value="Autotransporter"/>
    <property type="match status" value="1"/>
</dbReference>
<proteinExistence type="predicted"/>
<dbReference type="Pfam" id="PF22364">
    <property type="entry name" value="VID"/>
    <property type="match status" value="1"/>
</dbReference>
<reference evidence="7" key="1">
    <citation type="submission" date="2016-08" db="EMBL/GenBank/DDBJ databases">
        <authorList>
            <person name="Varghese N."/>
            <person name="Submissions Spin"/>
        </authorList>
    </citation>
    <scope>NUCLEOTIDE SEQUENCE [LARGE SCALE GENOMIC DNA]</scope>
    <source>
        <strain evidence="7">R-53144</strain>
    </source>
</reference>
<evidence type="ECO:0000313" key="6">
    <source>
        <dbReference type="EMBL" id="SCC08835.1"/>
    </source>
</evidence>
<protein>
    <submittedName>
        <fullName evidence="6">Outer membrane protein IcsA</fullName>
    </submittedName>
</protein>
<dbReference type="Proteomes" id="UP000199698">
    <property type="component" value="Unassembled WGS sequence"/>
</dbReference>
<dbReference type="InterPro" id="IPR011050">
    <property type="entry name" value="Pectin_lyase_fold/virulence"/>
</dbReference>
<dbReference type="InterPro" id="IPR012332">
    <property type="entry name" value="Autotransporter_pectin_lyase_C"/>
</dbReference>
<dbReference type="CDD" id="cd01344">
    <property type="entry name" value="PL2_Passenger_AT"/>
    <property type="match status" value="1"/>
</dbReference>
<keyword evidence="7" id="KW-1185">Reference proteome</keyword>
<dbReference type="NCBIfam" id="TIGR01414">
    <property type="entry name" value="autotrans_barl"/>
    <property type="match status" value="1"/>
</dbReference>
<dbReference type="SUPFAM" id="SSF51126">
    <property type="entry name" value="Pectin lyase-like"/>
    <property type="match status" value="1"/>
</dbReference>
<dbReference type="PANTHER" id="PTHR12338:SF5">
    <property type="entry name" value="ANTIGEN 43-RELATED"/>
    <property type="match status" value="1"/>
</dbReference>
<dbReference type="SUPFAM" id="SSF103515">
    <property type="entry name" value="Autotransporter"/>
    <property type="match status" value="1"/>
</dbReference>
<dbReference type="RefSeq" id="WP_091123408.1">
    <property type="nucleotide sequence ID" value="NZ_FMBA01000023.1"/>
</dbReference>
<dbReference type="InterPro" id="IPR013425">
    <property type="entry name" value="Autotrns_rpt"/>
</dbReference>
<evidence type="ECO:0000256" key="2">
    <source>
        <dbReference type="ARBA" id="ARBA00023026"/>
    </source>
</evidence>
<name>A0A1C4BPN3_9GAMM</name>
<dbReference type="InterPro" id="IPR043990">
    <property type="entry name" value="AC_1"/>
</dbReference>
<keyword evidence="1 4" id="KW-0732">Signal</keyword>
<gene>
    <name evidence="6" type="ORF">GA0061080_102315</name>
</gene>
<accession>A0A1C4BPN3</accession>
<dbReference type="InterPro" id="IPR006315">
    <property type="entry name" value="OM_autotransptr_brl_dom"/>
</dbReference>
<feature type="signal peptide" evidence="4">
    <location>
        <begin position="1"/>
        <end position="49"/>
    </location>
</feature>
<evidence type="ECO:0000259" key="5">
    <source>
        <dbReference type="PROSITE" id="PS51208"/>
    </source>
</evidence>
<evidence type="ECO:0000313" key="7">
    <source>
        <dbReference type="Proteomes" id="UP000199698"/>
    </source>
</evidence>
<dbReference type="InterPro" id="IPR054553">
    <property type="entry name" value="VID"/>
</dbReference>